<dbReference type="PANTHER" id="PTHR36453">
    <property type="entry name" value="SECRETED PROTEIN-RELATED"/>
    <property type="match status" value="1"/>
</dbReference>
<evidence type="ECO:0000259" key="1">
    <source>
        <dbReference type="Pfam" id="PF21231"/>
    </source>
</evidence>
<dbReference type="eggNOG" id="COG3420">
    <property type="taxonomic scope" value="Bacteria"/>
</dbReference>
<evidence type="ECO:0000313" key="2">
    <source>
        <dbReference type="EMBL" id="EHQ30797.1"/>
    </source>
</evidence>
<dbReference type="PANTHER" id="PTHR36453:SF1">
    <property type="entry name" value="RIGHT HANDED BETA HELIX DOMAIN-CONTAINING PROTEIN"/>
    <property type="match status" value="1"/>
</dbReference>
<keyword evidence="3" id="KW-1185">Reference proteome</keyword>
<dbReference type="InterPro" id="IPR012334">
    <property type="entry name" value="Pectin_lyas_fold"/>
</dbReference>
<evidence type="ECO:0000313" key="3">
    <source>
        <dbReference type="Proteomes" id="UP000002774"/>
    </source>
</evidence>
<dbReference type="Pfam" id="PF21231">
    <property type="entry name" value="GH141_M"/>
    <property type="match status" value="1"/>
</dbReference>
<dbReference type="Proteomes" id="UP000002774">
    <property type="component" value="Chromosome"/>
</dbReference>
<dbReference type="SUPFAM" id="SSF51126">
    <property type="entry name" value="Pectin lyase-like"/>
    <property type="match status" value="1"/>
</dbReference>
<protein>
    <recommendedName>
        <fullName evidence="1">GH141-like insertion domain-containing protein</fullName>
    </recommendedName>
</protein>
<gene>
    <name evidence="2" type="ORF">Mucpa_6748</name>
</gene>
<dbReference type="HOGENOM" id="CLU_013864_3_0_10"/>
<dbReference type="STRING" id="714943.Mucpa_6748"/>
<dbReference type="InterPro" id="IPR011050">
    <property type="entry name" value="Pectin_lyase_fold/virulence"/>
</dbReference>
<proteinExistence type="predicted"/>
<dbReference type="EMBL" id="CM001403">
    <property type="protein sequence ID" value="EHQ30797.1"/>
    <property type="molecule type" value="Genomic_DNA"/>
</dbReference>
<reference evidence="2" key="1">
    <citation type="submission" date="2011-09" db="EMBL/GenBank/DDBJ databases">
        <title>The permanent draft genome of Mucilaginibacter paludis DSM 18603.</title>
        <authorList>
            <consortium name="US DOE Joint Genome Institute (JGI-PGF)"/>
            <person name="Lucas S."/>
            <person name="Han J."/>
            <person name="Lapidus A."/>
            <person name="Bruce D."/>
            <person name="Goodwin L."/>
            <person name="Pitluck S."/>
            <person name="Peters L."/>
            <person name="Kyrpides N."/>
            <person name="Mavromatis K."/>
            <person name="Ivanova N."/>
            <person name="Mikhailova N."/>
            <person name="Held B."/>
            <person name="Detter J.C."/>
            <person name="Tapia R."/>
            <person name="Han C."/>
            <person name="Land M."/>
            <person name="Hauser L."/>
            <person name="Markowitz V."/>
            <person name="Cheng J.-F."/>
            <person name="Hugenholtz P."/>
            <person name="Woyke T."/>
            <person name="Wu D."/>
            <person name="Tindall B."/>
            <person name="Brambilla E."/>
            <person name="Klenk H.-P."/>
            <person name="Eisen J.A."/>
        </authorList>
    </citation>
    <scope>NUCLEOTIDE SEQUENCE [LARGE SCALE GENOMIC DNA]</scope>
    <source>
        <strain evidence="2">DSM 18603</strain>
    </source>
</reference>
<organism evidence="2 3">
    <name type="scientific">Mucilaginibacter paludis DSM 18603</name>
    <dbReference type="NCBI Taxonomy" id="714943"/>
    <lineage>
        <taxon>Bacteria</taxon>
        <taxon>Pseudomonadati</taxon>
        <taxon>Bacteroidota</taxon>
        <taxon>Sphingobacteriia</taxon>
        <taxon>Sphingobacteriales</taxon>
        <taxon>Sphingobacteriaceae</taxon>
        <taxon>Mucilaginibacter</taxon>
    </lineage>
</organism>
<accession>H1YEN7</accession>
<dbReference type="InterPro" id="IPR048482">
    <property type="entry name" value="GH141_ins"/>
</dbReference>
<sequence length="706" mass="78843">MLINLKASLRGTKQSRTIQSRPVSVRLLRTSQRHSLRNYSHVFPIFLPLVRMVSRSNNNNSLVPAFAKKAILILLLFLCANPLQAADIWVSPTGSDQNSGTKEQPLATPSAAIRRARELRRLNDPGIKDGIHIILKGGNYQLFETIVVRPEDSGTAVSPTVIEAAPGEMPIFNGGINITGWQKLTKPVSGLPHITKGKIWVADAPMIGVDVLNFRQLWINGRKAVRSREVNTGNMSRILSWNHKDQTCWIPKPKTADLSHVDGMEMFIHQMWAIAILRIKSLTVQGDSAKLSFLQPESRIQSEHPWPAPMISKTAGNSAFYLTNAIQFLDQPGEWYLDAKNRKIYYWPRMGENIALATIVAPSLETLLNVEGTIDNPVSYVYFKNIGFAYSTWLYPSRAGLVPHQAGMYMLDAYKLRIPGTPDKKGLENQAWVGRPAAAVSVAYANHTGFELCRFEHLASTGLDYKRGTHDDEIKACLFKDIGGTGILAGVFSDEATEVHLPYNPKDLREVCTNEHIVDNLVTDVTNEDWGCVGIGAGYVKNINIEHNEICEVAYSGISVGWGWTKTINAMSGNRIYANKISHYAKHMYDVAGIYTLSAQPGTMILENYVDSIYKAPYAHDPIHWFYLYTDEGSSYITVKDNWCPAEKFLKNANGPGNTWENNGPQVAEKIRNTAGLEPAYRYLLKEKVNNPDNQAINHYVSNEIK</sequence>
<dbReference type="AlphaFoldDB" id="H1YEN7"/>
<feature type="domain" description="GH141-like insertion" evidence="1">
    <location>
        <begin position="197"/>
        <end position="349"/>
    </location>
</feature>
<name>H1YEN7_9SPHI</name>
<dbReference type="Gene3D" id="2.160.20.10">
    <property type="entry name" value="Single-stranded right-handed beta-helix, Pectin lyase-like"/>
    <property type="match status" value="2"/>
</dbReference>